<evidence type="ECO:0000313" key="2">
    <source>
        <dbReference type="EMBL" id="QNN76271.1"/>
    </source>
</evidence>
<keyword evidence="1" id="KW-0472">Membrane</keyword>
<sequence>MHALAPLVLALSGLPALLIGAWVSRARDPRSRGMALHWVLIGLTIQAGAVGVYWAGGDDRVAQGVVIAMVVLVNALIVSMVLQLRRRGKRP</sequence>
<keyword evidence="1" id="KW-1133">Transmembrane helix</keyword>
<dbReference type="AlphaFoldDB" id="A0A7G9T846"/>
<dbReference type="EMBL" id="CP060731">
    <property type="protein sequence ID" value="QNN76271.1"/>
    <property type="molecule type" value="Genomic_DNA"/>
</dbReference>
<organism evidence="2 3">
    <name type="scientific">Pseudoxanthomonas mexicana</name>
    <dbReference type="NCBI Taxonomy" id="128785"/>
    <lineage>
        <taxon>Bacteria</taxon>
        <taxon>Pseudomonadati</taxon>
        <taxon>Pseudomonadota</taxon>
        <taxon>Gammaproteobacteria</taxon>
        <taxon>Lysobacterales</taxon>
        <taxon>Lysobacteraceae</taxon>
        <taxon>Pseudoxanthomonas</taxon>
    </lineage>
</organism>
<keyword evidence="1" id="KW-0812">Transmembrane</keyword>
<accession>A0A7G9T846</accession>
<feature type="transmembrane region" description="Helical" evidence="1">
    <location>
        <begin position="35"/>
        <end position="55"/>
    </location>
</feature>
<feature type="transmembrane region" description="Helical" evidence="1">
    <location>
        <begin position="6"/>
        <end position="23"/>
    </location>
</feature>
<protein>
    <submittedName>
        <fullName evidence="2">Uncharacterized protein</fullName>
    </submittedName>
</protein>
<reference evidence="2 3" key="1">
    <citation type="submission" date="2020-08" db="EMBL/GenBank/DDBJ databases">
        <title>Streptomycin Non-resistant strain, P. mexicana.</title>
        <authorList>
            <person name="Ganesh-Kumar S."/>
            <person name="Zhe T."/>
            <person name="Yu Z."/>
            <person name="Min Y."/>
        </authorList>
    </citation>
    <scope>NUCLEOTIDE SEQUENCE [LARGE SCALE GENOMIC DNA]</scope>
    <source>
        <strain evidence="2 3">GTZY2</strain>
    </source>
</reference>
<name>A0A7G9T846_PSEMX</name>
<dbReference type="RefSeq" id="WP_187572109.1">
    <property type="nucleotide sequence ID" value="NZ_CP060731.1"/>
</dbReference>
<gene>
    <name evidence="2" type="ORF">IAE60_09815</name>
</gene>
<dbReference type="GeneID" id="81471265"/>
<proteinExistence type="predicted"/>
<dbReference type="Proteomes" id="UP000515838">
    <property type="component" value="Chromosome"/>
</dbReference>
<evidence type="ECO:0000256" key="1">
    <source>
        <dbReference type="SAM" id="Phobius"/>
    </source>
</evidence>
<evidence type="ECO:0000313" key="3">
    <source>
        <dbReference type="Proteomes" id="UP000515838"/>
    </source>
</evidence>
<feature type="transmembrane region" description="Helical" evidence="1">
    <location>
        <begin position="61"/>
        <end position="82"/>
    </location>
</feature>